<keyword evidence="2" id="KW-0812">Transmembrane</keyword>
<evidence type="ECO:0000256" key="1">
    <source>
        <dbReference type="SAM" id="MobiDB-lite"/>
    </source>
</evidence>
<feature type="region of interest" description="Disordered" evidence="1">
    <location>
        <begin position="1"/>
        <end position="24"/>
    </location>
</feature>
<evidence type="ECO:0000256" key="2">
    <source>
        <dbReference type="SAM" id="Phobius"/>
    </source>
</evidence>
<dbReference type="Proteomes" id="UP000011566">
    <property type="component" value="Unassembled WGS sequence"/>
</dbReference>
<keyword evidence="4" id="KW-1185">Reference proteome</keyword>
<dbReference type="PATRIC" id="fig|1132509.6.peg.2332"/>
<reference evidence="3 4" key="1">
    <citation type="journal article" date="2014" name="PLoS Genet.">
        <title>Phylogenetically driven sequencing of extremely halophilic archaea reveals strategies for static and dynamic osmo-response.</title>
        <authorList>
            <person name="Becker E.A."/>
            <person name="Seitzer P.M."/>
            <person name="Tritt A."/>
            <person name="Larsen D."/>
            <person name="Krusor M."/>
            <person name="Yao A.I."/>
            <person name="Wu D."/>
            <person name="Madern D."/>
            <person name="Eisen J.A."/>
            <person name="Darling A.E."/>
            <person name="Facciotti M.T."/>
        </authorList>
    </citation>
    <scope>NUCLEOTIDE SEQUENCE [LARGE SCALE GENOMIC DNA]</scope>
    <source>
        <strain evidence="3 4">100A6</strain>
    </source>
</reference>
<evidence type="ECO:0000313" key="4">
    <source>
        <dbReference type="Proteomes" id="UP000011566"/>
    </source>
</evidence>
<organism evidence="3 4">
    <name type="scientific">Halococcus hamelinensis 100A6</name>
    <dbReference type="NCBI Taxonomy" id="1132509"/>
    <lineage>
        <taxon>Archaea</taxon>
        <taxon>Methanobacteriati</taxon>
        <taxon>Methanobacteriota</taxon>
        <taxon>Stenosarchaea group</taxon>
        <taxon>Halobacteria</taxon>
        <taxon>Halobacteriales</taxon>
        <taxon>Halococcaceae</taxon>
        <taxon>Halococcus</taxon>
    </lineage>
</organism>
<dbReference type="AlphaFoldDB" id="M0M160"/>
<proteinExistence type="predicted"/>
<dbReference type="Pfam" id="PF24418">
    <property type="entry name" value="DUF7550"/>
    <property type="match status" value="1"/>
</dbReference>
<dbReference type="EMBL" id="AOMB01000031">
    <property type="protein sequence ID" value="EMA38115.1"/>
    <property type="molecule type" value="Genomic_DNA"/>
</dbReference>
<dbReference type="RefSeq" id="WP_007693559.1">
    <property type="nucleotide sequence ID" value="NZ_AJRK01000045.1"/>
</dbReference>
<evidence type="ECO:0000313" key="3">
    <source>
        <dbReference type="EMBL" id="EMA38115.1"/>
    </source>
</evidence>
<keyword evidence="2" id="KW-1133">Transmembrane helix</keyword>
<keyword evidence="2" id="KW-0472">Membrane</keyword>
<dbReference type="InterPro" id="IPR055972">
    <property type="entry name" value="DUF7550"/>
</dbReference>
<sequence>MDDNLTTTTGGGLASNAADDRETAPMSPFSARAAGIGFAVLVVGLVVVFGIPVVLG</sequence>
<comment type="caution">
    <text evidence="3">The sequence shown here is derived from an EMBL/GenBank/DDBJ whole genome shotgun (WGS) entry which is preliminary data.</text>
</comment>
<feature type="transmembrane region" description="Helical" evidence="2">
    <location>
        <begin position="33"/>
        <end position="55"/>
    </location>
</feature>
<accession>M0M160</accession>
<protein>
    <submittedName>
        <fullName evidence="3">Uncharacterized protein</fullName>
    </submittedName>
</protein>
<gene>
    <name evidence="3" type="ORF">C447_10310</name>
</gene>
<name>M0M160_9EURY</name>